<feature type="domain" description="HD" evidence="1">
    <location>
        <begin position="2"/>
        <end position="106"/>
    </location>
</feature>
<dbReference type="AlphaFoldDB" id="A0A2H0B5E0"/>
<evidence type="ECO:0000259" key="1">
    <source>
        <dbReference type="Pfam" id="PF01966"/>
    </source>
</evidence>
<accession>A0A2H0B5E0</accession>
<dbReference type="GO" id="GO:0006203">
    <property type="term" value="P:dGTP catabolic process"/>
    <property type="evidence" value="ECO:0007669"/>
    <property type="project" value="TreeGrafter"/>
</dbReference>
<dbReference type="SUPFAM" id="SSF109604">
    <property type="entry name" value="HD-domain/PDEase-like"/>
    <property type="match status" value="1"/>
</dbReference>
<gene>
    <name evidence="2" type="ORF">COX08_04040</name>
</gene>
<dbReference type="Proteomes" id="UP000229459">
    <property type="component" value="Unassembled WGS sequence"/>
</dbReference>
<dbReference type="PANTHER" id="PTHR11373:SF4">
    <property type="entry name" value="DEOXYNUCLEOSIDE TRIPHOSPHATE TRIPHOSPHOHYDROLASE SAMHD1"/>
    <property type="match status" value="1"/>
</dbReference>
<dbReference type="GO" id="GO:0008832">
    <property type="term" value="F:dGTPase activity"/>
    <property type="evidence" value="ECO:0007669"/>
    <property type="project" value="TreeGrafter"/>
</dbReference>
<dbReference type="Pfam" id="PF01966">
    <property type="entry name" value="HD"/>
    <property type="match status" value="1"/>
</dbReference>
<dbReference type="InterPro" id="IPR050135">
    <property type="entry name" value="dGTPase-like"/>
</dbReference>
<protein>
    <recommendedName>
        <fullName evidence="1">HD domain-containing protein</fullName>
    </recommendedName>
</protein>
<feature type="non-terminal residue" evidence="2">
    <location>
        <position position="1"/>
    </location>
</feature>
<dbReference type="EMBL" id="PCSR01000097">
    <property type="protein sequence ID" value="PIP52879.1"/>
    <property type="molecule type" value="Genomic_DNA"/>
</dbReference>
<evidence type="ECO:0000313" key="2">
    <source>
        <dbReference type="EMBL" id="PIP52879.1"/>
    </source>
</evidence>
<sequence length="328" mass="37673">VGVAHLAQILCLRPEFGHLTKNLIVAALFHDIGSPPFSHITERIMTDIAGKDHEEFAQHTILAPENAKPIKDFGADPDLVFQFINGNYKPWSDLINGSIDLDNIDNSLRWGSAIGIIPTNFYDPELLLNAYILKDQQLGLKSKFLGQIQKWELCRRLVYDVVYSDLNLTPETMLFRGLQFAFEAGELDEKFFSLTDSQALYTLENRCNPLTQKLIKDMRSWHFYLSAGEISETGEASEIIQTFCTNWHERQKIADIISDSLSIPRECVTIYAGKDKGFKKIHLPFIGNHVQTEHEPIQKLYWRIRVYLHPEYANFKDQAEELLREITS</sequence>
<dbReference type="InterPro" id="IPR003607">
    <property type="entry name" value="HD/PDEase_dom"/>
</dbReference>
<proteinExistence type="predicted"/>
<reference evidence="2 3" key="1">
    <citation type="submission" date="2017-09" db="EMBL/GenBank/DDBJ databases">
        <title>Depth-based differentiation of microbial function through sediment-hosted aquifers and enrichment of novel symbionts in the deep terrestrial subsurface.</title>
        <authorList>
            <person name="Probst A.J."/>
            <person name="Ladd B."/>
            <person name="Jarett J.K."/>
            <person name="Geller-Mcgrath D.E."/>
            <person name="Sieber C.M."/>
            <person name="Emerson J.B."/>
            <person name="Anantharaman K."/>
            <person name="Thomas B.C."/>
            <person name="Malmstrom R."/>
            <person name="Stieglmeier M."/>
            <person name="Klingl A."/>
            <person name="Woyke T."/>
            <person name="Ryan C.M."/>
            <person name="Banfield J.F."/>
        </authorList>
    </citation>
    <scope>NUCLEOTIDE SEQUENCE [LARGE SCALE GENOMIC DNA]</scope>
    <source>
        <strain evidence="2">CG23_combo_of_CG06-09_8_20_14_all_34_8</strain>
    </source>
</reference>
<comment type="caution">
    <text evidence="2">The sequence shown here is derived from an EMBL/GenBank/DDBJ whole genome shotgun (WGS) entry which is preliminary data.</text>
</comment>
<dbReference type="Gene3D" id="1.10.3210.10">
    <property type="entry name" value="Hypothetical protein af1432"/>
    <property type="match status" value="1"/>
</dbReference>
<evidence type="ECO:0000313" key="3">
    <source>
        <dbReference type="Proteomes" id="UP000229459"/>
    </source>
</evidence>
<dbReference type="CDD" id="cd00077">
    <property type="entry name" value="HDc"/>
    <property type="match status" value="1"/>
</dbReference>
<dbReference type="InterPro" id="IPR006674">
    <property type="entry name" value="HD_domain"/>
</dbReference>
<name>A0A2H0B5E0_9BACT</name>
<dbReference type="PANTHER" id="PTHR11373">
    <property type="entry name" value="DEOXYNUCLEOSIDE TRIPHOSPHATE TRIPHOSPHOHYDROLASE"/>
    <property type="match status" value="1"/>
</dbReference>
<organism evidence="2 3">
    <name type="scientific">Candidatus Beckwithbacteria bacterium CG23_combo_of_CG06-09_8_20_14_all_34_8</name>
    <dbReference type="NCBI Taxonomy" id="1974497"/>
    <lineage>
        <taxon>Bacteria</taxon>
        <taxon>Candidatus Beckwithiibacteriota</taxon>
    </lineage>
</organism>